<gene>
    <name evidence="1" type="ORF">CS063_13225</name>
</gene>
<dbReference type="EMBL" id="PEDL01000016">
    <property type="protein sequence ID" value="PHV69939.1"/>
    <property type="molecule type" value="Genomic_DNA"/>
</dbReference>
<evidence type="ECO:0000313" key="2">
    <source>
        <dbReference type="Proteomes" id="UP000224460"/>
    </source>
</evidence>
<accession>A0AC61D989</accession>
<evidence type="ECO:0000313" key="1">
    <source>
        <dbReference type="EMBL" id="PHV69939.1"/>
    </source>
</evidence>
<protein>
    <submittedName>
        <fullName evidence="1">(Fe-S)-binding protein</fullName>
    </submittedName>
</protein>
<keyword evidence="2" id="KW-1185">Reference proteome</keyword>
<organism evidence="1 2">
    <name type="scientific">Sporanaerobium hydrogeniformans</name>
    <dbReference type="NCBI Taxonomy" id="3072179"/>
    <lineage>
        <taxon>Bacteria</taxon>
        <taxon>Bacillati</taxon>
        <taxon>Bacillota</taxon>
        <taxon>Clostridia</taxon>
        <taxon>Lachnospirales</taxon>
        <taxon>Lachnospiraceae</taxon>
        <taxon>Sporanaerobium</taxon>
    </lineage>
</organism>
<comment type="caution">
    <text evidence="1">The sequence shown here is derived from an EMBL/GenBank/DDBJ whole genome shotgun (WGS) entry which is preliminary data.</text>
</comment>
<sequence>MEDTIKQILFSLGADVCGIANIDRFISTPEGFLPTDVFEKCKAVIVFGKALPKGLTHVSSRLVYGYYNYFSCSEVDRIALQAANKIEHLFNARAVPMPCDAPYEFWDKETLTGKGLISMKHAAVLAGLGELGKNSLLINAQFGNLLTIGAVLVDIDLKSDELCQGICIANCTKCIDSCPVHAIENRCVNQALCRTNTYSKTQRGFDTVECNECRVVCPMRYGI</sequence>
<proteinExistence type="predicted"/>
<reference evidence="1" key="1">
    <citation type="submission" date="2017-10" db="EMBL/GenBank/DDBJ databases">
        <title>Genome sequence of cellulolytic Lachnospiraceae bacterium XHS1971 isolated from hotspring sediment.</title>
        <authorList>
            <person name="Vasudevan G."/>
            <person name="Joshi A.J."/>
            <person name="Hivarkar S."/>
            <person name="Lanjekar V.B."/>
            <person name="Dhakephalkar P.K."/>
            <person name="Dagar S."/>
        </authorList>
    </citation>
    <scope>NUCLEOTIDE SEQUENCE</scope>
    <source>
        <strain evidence="1">XHS1971</strain>
    </source>
</reference>
<name>A0AC61D989_9FIRM</name>
<dbReference type="Proteomes" id="UP000224460">
    <property type="component" value="Unassembled WGS sequence"/>
</dbReference>